<dbReference type="AlphaFoldDB" id="A0AAI8YLG3"/>
<gene>
    <name evidence="2" type="ORF">KHLLAP_LOCUS9532</name>
</gene>
<reference evidence="2" key="1">
    <citation type="submission" date="2023-10" db="EMBL/GenBank/DDBJ databases">
        <authorList>
            <person name="Hackl T."/>
        </authorList>
    </citation>
    <scope>NUCLEOTIDE SEQUENCE</scope>
</reference>
<sequence length="78" mass="8637">MPMDRRRQCEIAHPFTNPVSSPPFPQIDETRSEEDSPAPLRAPWHAHARTKTPSLASSFLPREAGKGKKQGRASDICG</sequence>
<evidence type="ECO:0000313" key="2">
    <source>
        <dbReference type="EMBL" id="CAJ2509064.1"/>
    </source>
</evidence>
<dbReference type="EMBL" id="CAUWAG010000012">
    <property type="protein sequence ID" value="CAJ2509064.1"/>
    <property type="molecule type" value="Genomic_DNA"/>
</dbReference>
<feature type="compositionally biased region" description="Basic and acidic residues" evidence="1">
    <location>
        <begin position="1"/>
        <end position="10"/>
    </location>
</feature>
<evidence type="ECO:0000313" key="3">
    <source>
        <dbReference type="Proteomes" id="UP001295740"/>
    </source>
</evidence>
<comment type="caution">
    <text evidence="2">The sequence shown here is derived from an EMBL/GenBank/DDBJ whole genome shotgun (WGS) entry which is preliminary data.</text>
</comment>
<accession>A0AAI8YLG3</accession>
<keyword evidence="3" id="KW-1185">Reference proteome</keyword>
<proteinExistence type="predicted"/>
<evidence type="ECO:0000256" key="1">
    <source>
        <dbReference type="SAM" id="MobiDB-lite"/>
    </source>
</evidence>
<name>A0AAI8YLG3_9PEZI</name>
<protein>
    <submittedName>
        <fullName evidence="2">Uu.00g140900.m01.CDS01</fullName>
    </submittedName>
</protein>
<feature type="region of interest" description="Disordered" evidence="1">
    <location>
        <begin position="1"/>
        <end position="78"/>
    </location>
</feature>
<dbReference type="Proteomes" id="UP001295740">
    <property type="component" value="Unassembled WGS sequence"/>
</dbReference>
<organism evidence="2 3">
    <name type="scientific">Anthostomella pinea</name>
    <dbReference type="NCBI Taxonomy" id="933095"/>
    <lineage>
        <taxon>Eukaryota</taxon>
        <taxon>Fungi</taxon>
        <taxon>Dikarya</taxon>
        <taxon>Ascomycota</taxon>
        <taxon>Pezizomycotina</taxon>
        <taxon>Sordariomycetes</taxon>
        <taxon>Xylariomycetidae</taxon>
        <taxon>Xylariales</taxon>
        <taxon>Xylariaceae</taxon>
        <taxon>Anthostomella</taxon>
    </lineage>
</organism>